<evidence type="ECO:0000256" key="4">
    <source>
        <dbReference type="ARBA" id="ARBA00023295"/>
    </source>
</evidence>
<dbReference type="InterPro" id="IPR006710">
    <property type="entry name" value="Glyco_hydro_43"/>
</dbReference>
<feature type="site" description="Important for catalytic activity, responsible for pKa modulation of the active site Glu and correct orientation of both the proton donor and substrate" evidence="6">
    <location>
        <position position="151"/>
    </location>
</feature>
<comment type="similarity">
    <text evidence="1 7">Belongs to the glycosyl hydrolase 43 family.</text>
</comment>
<feature type="domain" description="Beta-xylosidase C-terminal Concanavalin A-like" evidence="9">
    <location>
        <begin position="344"/>
        <end position="553"/>
    </location>
</feature>
<dbReference type="Pfam" id="PF17851">
    <property type="entry name" value="GH43_C2"/>
    <property type="match status" value="1"/>
</dbReference>
<dbReference type="AlphaFoldDB" id="A0A9W9VZV3"/>
<keyword evidence="2 8" id="KW-0732">Signal</keyword>
<evidence type="ECO:0000259" key="9">
    <source>
        <dbReference type="Pfam" id="PF17851"/>
    </source>
</evidence>
<dbReference type="InterPro" id="IPR013320">
    <property type="entry name" value="ConA-like_dom_sf"/>
</dbReference>
<dbReference type="Gene3D" id="2.115.10.20">
    <property type="entry name" value="Glycosyl hydrolase domain, family 43"/>
    <property type="match status" value="1"/>
</dbReference>
<dbReference type="OrthoDB" id="408373at2759"/>
<sequence length="581" mass="64347">MYRQITFWASFLIFLLAPCSGMKNSSYQNPVLPGWHSDPSCTRVDDVFFCVTSTFDVFPGLPIYASKDLLDWKLVSHTWNRESQLPGYSAGTTGQQLGHYAATIRYHDGTFYVICVYLGAPAEIGVLYTSKNPYDESAWSDAVTFNASEIDPDLFWDDDGKVYTVMAGITLQEINLKTGDLSDSVSIWNGTGGVYPEGPHLYKKDGFYYLLIAEGGTELNHSISIARSTKIQGPYESYKHNPILTNRGTDEYFQTVGHGDLFQDSHGRWWGICLATRGGPSWKVYPMGRETVLFPVTWEKDQWPALEPVRGQMTGWPLPSRTRHIPGQGPFNSDPDVYDFQFGSQIPRNLVHFRVPAKDSFSVTRKGLRILPSRSNLTGIPDNSLLSGQNGLSFIGRRQTDTFFTYSVDLDFDPNSVGQEAGVSVFLTQMNHIDLGIVLLDSDSSPNSHRSPRLYFRFRTEASTMDNIPIIPGNPQPPKAVPVPHSWIGEKIRLQIKTLNETHYEFSAIPFSNPHAAMKIGIASAQLVSGGSGTFVGSLVGTYATCNGAGSASKCPDGGSLYVNRWRYTGDGQITSANENL</sequence>
<evidence type="ECO:0000256" key="8">
    <source>
        <dbReference type="SAM" id="SignalP"/>
    </source>
</evidence>
<protein>
    <submittedName>
        <fullName evidence="10">Glycoside hydrolase family 43 protein</fullName>
    </submittedName>
</protein>
<proteinExistence type="inferred from homology"/>
<keyword evidence="11" id="KW-1185">Reference proteome</keyword>
<evidence type="ECO:0000313" key="10">
    <source>
        <dbReference type="EMBL" id="KAJ5392443.1"/>
    </source>
</evidence>
<dbReference type="Gene3D" id="2.60.120.200">
    <property type="match status" value="1"/>
</dbReference>
<evidence type="ECO:0000256" key="6">
    <source>
        <dbReference type="PIRSR" id="PIRSR606710-2"/>
    </source>
</evidence>
<dbReference type="PANTHER" id="PTHR42812:SF17">
    <property type="entry name" value="BETA-XYLOSIDASE C-TERMINAL CONCANAVALIN A-LIKE DOMAIN-CONTAINING PROTEIN-RELATED"/>
    <property type="match status" value="1"/>
</dbReference>
<dbReference type="SUPFAM" id="SSF75005">
    <property type="entry name" value="Arabinanase/levansucrase/invertase"/>
    <property type="match status" value="1"/>
</dbReference>
<dbReference type="RefSeq" id="XP_056488121.1">
    <property type="nucleotide sequence ID" value="XM_056632570.1"/>
</dbReference>
<evidence type="ECO:0000256" key="5">
    <source>
        <dbReference type="PIRSR" id="PIRSR606710-1"/>
    </source>
</evidence>
<organism evidence="10 11">
    <name type="scientific">Penicillium cosmopolitanum</name>
    <dbReference type="NCBI Taxonomy" id="1131564"/>
    <lineage>
        <taxon>Eukaryota</taxon>
        <taxon>Fungi</taxon>
        <taxon>Dikarya</taxon>
        <taxon>Ascomycota</taxon>
        <taxon>Pezizomycotina</taxon>
        <taxon>Eurotiomycetes</taxon>
        <taxon>Eurotiomycetidae</taxon>
        <taxon>Eurotiales</taxon>
        <taxon>Aspergillaceae</taxon>
        <taxon>Penicillium</taxon>
    </lineage>
</organism>
<evidence type="ECO:0000256" key="7">
    <source>
        <dbReference type="RuleBase" id="RU361187"/>
    </source>
</evidence>
<dbReference type="Pfam" id="PF04616">
    <property type="entry name" value="Glyco_hydro_43"/>
    <property type="match status" value="1"/>
</dbReference>
<feature type="signal peptide" evidence="8">
    <location>
        <begin position="1"/>
        <end position="21"/>
    </location>
</feature>
<dbReference type="InterPro" id="IPR051795">
    <property type="entry name" value="Glycosyl_Hydrlase_43"/>
</dbReference>
<gene>
    <name evidence="10" type="ORF">N7509_007933</name>
</gene>
<name>A0A9W9VZV3_9EURO</name>
<dbReference type="GeneID" id="81371550"/>
<dbReference type="GO" id="GO:0005975">
    <property type="term" value="P:carbohydrate metabolic process"/>
    <property type="evidence" value="ECO:0007669"/>
    <property type="project" value="InterPro"/>
</dbReference>
<accession>A0A9W9VZV3</accession>
<keyword evidence="4 7" id="KW-0326">Glycosidase</keyword>
<reference evidence="10" key="2">
    <citation type="journal article" date="2023" name="IMA Fungus">
        <title>Comparative genomic study of the Penicillium genus elucidates a diverse pangenome and 15 lateral gene transfer events.</title>
        <authorList>
            <person name="Petersen C."/>
            <person name="Sorensen T."/>
            <person name="Nielsen M.R."/>
            <person name="Sondergaard T.E."/>
            <person name="Sorensen J.L."/>
            <person name="Fitzpatrick D.A."/>
            <person name="Frisvad J.C."/>
            <person name="Nielsen K.L."/>
        </authorList>
    </citation>
    <scope>NUCLEOTIDE SEQUENCE</scope>
    <source>
        <strain evidence="10">IBT 29677</strain>
    </source>
</reference>
<dbReference type="GO" id="GO:0004553">
    <property type="term" value="F:hydrolase activity, hydrolyzing O-glycosyl compounds"/>
    <property type="evidence" value="ECO:0007669"/>
    <property type="project" value="InterPro"/>
</dbReference>
<dbReference type="CDD" id="cd18833">
    <property type="entry name" value="GH43_PcXyl-like"/>
    <property type="match status" value="1"/>
</dbReference>
<dbReference type="SUPFAM" id="SSF49899">
    <property type="entry name" value="Concanavalin A-like lectins/glucanases"/>
    <property type="match status" value="1"/>
</dbReference>
<dbReference type="PANTHER" id="PTHR42812">
    <property type="entry name" value="BETA-XYLOSIDASE"/>
    <property type="match status" value="1"/>
</dbReference>
<feature type="active site" description="Proton donor" evidence="5">
    <location>
        <position position="197"/>
    </location>
</feature>
<evidence type="ECO:0000256" key="3">
    <source>
        <dbReference type="ARBA" id="ARBA00022801"/>
    </source>
</evidence>
<evidence type="ECO:0000256" key="2">
    <source>
        <dbReference type="ARBA" id="ARBA00022729"/>
    </source>
</evidence>
<comment type="caution">
    <text evidence="10">The sequence shown here is derived from an EMBL/GenBank/DDBJ whole genome shotgun (WGS) entry which is preliminary data.</text>
</comment>
<feature type="chain" id="PRO_5040970832" evidence="8">
    <location>
        <begin position="22"/>
        <end position="581"/>
    </location>
</feature>
<dbReference type="EMBL" id="JAPZBU010000008">
    <property type="protein sequence ID" value="KAJ5392443.1"/>
    <property type="molecule type" value="Genomic_DNA"/>
</dbReference>
<reference evidence="10" key="1">
    <citation type="submission" date="2022-12" db="EMBL/GenBank/DDBJ databases">
        <authorList>
            <person name="Petersen C."/>
        </authorList>
    </citation>
    <scope>NUCLEOTIDE SEQUENCE</scope>
    <source>
        <strain evidence="10">IBT 29677</strain>
    </source>
</reference>
<dbReference type="Proteomes" id="UP001147747">
    <property type="component" value="Unassembled WGS sequence"/>
</dbReference>
<keyword evidence="3 7" id="KW-0378">Hydrolase</keyword>
<feature type="active site" description="Proton acceptor" evidence="5">
    <location>
        <position position="38"/>
    </location>
</feature>
<evidence type="ECO:0000256" key="1">
    <source>
        <dbReference type="ARBA" id="ARBA00009865"/>
    </source>
</evidence>
<dbReference type="InterPro" id="IPR023296">
    <property type="entry name" value="Glyco_hydro_beta-prop_sf"/>
</dbReference>
<dbReference type="InterPro" id="IPR041542">
    <property type="entry name" value="GH43_C2"/>
</dbReference>
<evidence type="ECO:0000313" key="11">
    <source>
        <dbReference type="Proteomes" id="UP001147747"/>
    </source>
</evidence>